<dbReference type="CDD" id="cd12172">
    <property type="entry name" value="PGDH_like_2"/>
    <property type="match status" value="1"/>
</dbReference>
<dbReference type="PROSITE" id="PS00671">
    <property type="entry name" value="D_2_HYDROXYACID_DH_3"/>
    <property type="match status" value="1"/>
</dbReference>
<dbReference type="Pfam" id="PF00389">
    <property type="entry name" value="2-Hacid_dh"/>
    <property type="match status" value="1"/>
</dbReference>
<feature type="domain" description="D-isomer specific 2-hydroxyacid dehydrogenase NAD-binding" evidence="6">
    <location>
        <begin position="117"/>
        <end position="290"/>
    </location>
</feature>
<protein>
    <recommendedName>
        <fullName evidence="8">Phosphoglycerate dehydrogenase</fullName>
    </recommendedName>
</protein>
<dbReference type="GO" id="GO:0051287">
    <property type="term" value="F:NAD binding"/>
    <property type="evidence" value="ECO:0007669"/>
    <property type="project" value="InterPro"/>
</dbReference>
<keyword evidence="2 4" id="KW-0560">Oxidoreductase</keyword>
<dbReference type="InterPro" id="IPR036291">
    <property type="entry name" value="NAD(P)-bd_dom_sf"/>
</dbReference>
<dbReference type="SUPFAM" id="SSF51735">
    <property type="entry name" value="NAD(P)-binding Rossmann-fold domains"/>
    <property type="match status" value="1"/>
</dbReference>
<evidence type="ECO:0000256" key="2">
    <source>
        <dbReference type="ARBA" id="ARBA00023002"/>
    </source>
</evidence>
<dbReference type="AlphaFoldDB" id="A0A7C1JRV5"/>
<evidence type="ECO:0000256" key="4">
    <source>
        <dbReference type="RuleBase" id="RU003719"/>
    </source>
</evidence>
<dbReference type="GO" id="GO:0016616">
    <property type="term" value="F:oxidoreductase activity, acting on the CH-OH group of donors, NAD or NADP as acceptor"/>
    <property type="evidence" value="ECO:0007669"/>
    <property type="project" value="InterPro"/>
</dbReference>
<dbReference type="PANTHER" id="PTHR42789:SF1">
    <property type="entry name" value="D-ISOMER SPECIFIC 2-HYDROXYACID DEHYDROGENASE FAMILY PROTEIN (AFU_ORTHOLOGUE AFUA_6G10090)"/>
    <property type="match status" value="1"/>
</dbReference>
<evidence type="ECO:0000256" key="3">
    <source>
        <dbReference type="ARBA" id="ARBA00023027"/>
    </source>
</evidence>
<evidence type="ECO:0000259" key="5">
    <source>
        <dbReference type="Pfam" id="PF00389"/>
    </source>
</evidence>
<name>A0A7C1JRV5_9CHLR</name>
<evidence type="ECO:0000313" key="7">
    <source>
        <dbReference type="EMBL" id="HDX33025.1"/>
    </source>
</evidence>
<reference evidence="7" key="1">
    <citation type="journal article" date="2020" name="mSystems">
        <title>Genome- and Community-Level Interaction Insights into Carbon Utilization and Element Cycling Functions of Hydrothermarchaeota in Hydrothermal Sediment.</title>
        <authorList>
            <person name="Zhou Z."/>
            <person name="Liu Y."/>
            <person name="Xu W."/>
            <person name="Pan J."/>
            <person name="Luo Z.H."/>
            <person name="Li M."/>
        </authorList>
    </citation>
    <scope>NUCLEOTIDE SEQUENCE [LARGE SCALE GENOMIC DNA]</scope>
    <source>
        <strain evidence="7">SpSt-289</strain>
    </source>
</reference>
<organism evidence="7">
    <name type="scientific">Caldilinea aerophila</name>
    <dbReference type="NCBI Taxonomy" id="133453"/>
    <lineage>
        <taxon>Bacteria</taxon>
        <taxon>Bacillati</taxon>
        <taxon>Chloroflexota</taxon>
        <taxon>Caldilineae</taxon>
        <taxon>Caldilineales</taxon>
        <taxon>Caldilineaceae</taxon>
        <taxon>Caldilinea</taxon>
    </lineage>
</organism>
<dbReference type="Gene3D" id="3.40.50.720">
    <property type="entry name" value="NAD(P)-binding Rossmann-like Domain"/>
    <property type="match status" value="2"/>
</dbReference>
<gene>
    <name evidence="7" type="ORF">ENQ20_16295</name>
</gene>
<dbReference type="SUPFAM" id="SSF52283">
    <property type="entry name" value="Formate/glycerate dehydrogenase catalytic domain-like"/>
    <property type="match status" value="1"/>
</dbReference>
<evidence type="ECO:0008006" key="8">
    <source>
        <dbReference type="Google" id="ProtNLM"/>
    </source>
</evidence>
<dbReference type="InterPro" id="IPR050857">
    <property type="entry name" value="D-2-hydroxyacid_DH"/>
</dbReference>
<sequence>MKDLKHCRVLVTPTSFGKHDPRLRAELEAAVGEVIYNPTGQPLSSAEVRALLPGCHGYIAGLDVIDRAALEAADVLKVIARYGVGVDRIDLEAARARGIVVTNTPSANATSVAELTIGLMIALARSIPTADAATKAGQWPRFTGVALEGKTIGLIGFGSIGQQTARRLRGFDCRILIYDPALDPEAARSHQVEWAALEEVAAQADFLSLHLPLTPATRCMVDADFLARMKSGAFLINTARGELIDDNALVEALVSGRLRGAALDVFSSEPPDPHHPLLKLPNVIVTPHAGAHTDAAMNAMGWGALHDCLAVLRGEAPHHRVV</sequence>
<dbReference type="InterPro" id="IPR006140">
    <property type="entry name" value="D-isomer_DH_NAD-bd"/>
</dbReference>
<comment type="similarity">
    <text evidence="1 4">Belongs to the D-isomer specific 2-hydroxyacid dehydrogenase family.</text>
</comment>
<feature type="domain" description="D-isomer specific 2-hydroxyacid dehydrogenase catalytic" evidence="5">
    <location>
        <begin position="25"/>
        <end position="321"/>
    </location>
</feature>
<evidence type="ECO:0000256" key="1">
    <source>
        <dbReference type="ARBA" id="ARBA00005854"/>
    </source>
</evidence>
<dbReference type="EMBL" id="DSMG01000167">
    <property type="protein sequence ID" value="HDX33025.1"/>
    <property type="molecule type" value="Genomic_DNA"/>
</dbReference>
<dbReference type="PANTHER" id="PTHR42789">
    <property type="entry name" value="D-ISOMER SPECIFIC 2-HYDROXYACID DEHYDROGENASE FAMILY PROTEIN (AFU_ORTHOLOGUE AFUA_6G10090)"/>
    <property type="match status" value="1"/>
</dbReference>
<dbReference type="Pfam" id="PF02826">
    <property type="entry name" value="2-Hacid_dh_C"/>
    <property type="match status" value="1"/>
</dbReference>
<keyword evidence="3" id="KW-0520">NAD</keyword>
<evidence type="ECO:0000259" key="6">
    <source>
        <dbReference type="Pfam" id="PF02826"/>
    </source>
</evidence>
<dbReference type="InterPro" id="IPR029753">
    <property type="entry name" value="D-isomer_DH_CS"/>
</dbReference>
<accession>A0A7C1JRV5</accession>
<comment type="caution">
    <text evidence="7">The sequence shown here is derived from an EMBL/GenBank/DDBJ whole genome shotgun (WGS) entry which is preliminary data.</text>
</comment>
<dbReference type="FunFam" id="3.40.50.720:FF:000203">
    <property type="entry name" value="D-3-phosphoglycerate dehydrogenase (SerA)"/>
    <property type="match status" value="1"/>
</dbReference>
<proteinExistence type="inferred from homology"/>
<dbReference type="InterPro" id="IPR006139">
    <property type="entry name" value="D-isomer_2_OHA_DH_cat_dom"/>
</dbReference>